<dbReference type="RefSeq" id="XP_013893910.1">
    <property type="nucleotide sequence ID" value="XM_014038456.1"/>
</dbReference>
<proteinExistence type="predicted"/>
<dbReference type="AlphaFoldDB" id="A0A0D2MIQ6"/>
<evidence type="ECO:0000313" key="2">
    <source>
        <dbReference type="EMBL" id="KIY94890.1"/>
    </source>
</evidence>
<reference evidence="2 3" key="1">
    <citation type="journal article" date="2013" name="BMC Genomics">
        <title>Reconstruction of the lipid metabolism for the microalga Monoraphidium neglectum from its genome sequence reveals characteristics suitable for biofuel production.</title>
        <authorList>
            <person name="Bogen C."/>
            <person name="Al-Dilaimi A."/>
            <person name="Albersmeier A."/>
            <person name="Wichmann J."/>
            <person name="Grundmann M."/>
            <person name="Rupp O."/>
            <person name="Lauersen K.J."/>
            <person name="Blifernez-Klassen O."/>
            <person name="Kalinowski J."/>
            <person name="Goesmann A."/>
            <person name="Mussgnug J.H."/>
            <person name="Kruse O."/>
        </authorList>
    </citation>
    <scope>NUCLEOTIDE SEQUENCE [LARGE SCALE GENOMIC DNA]</scope>
    <source>
        <strain evidence="2 3">SAG 48.87</strain>
    </source>
</reference>
<gene>
    <name evidence="2" type="ORF">MNEG_13073</name>
</gene>
<evidence type="ECO:0000313" key="3">
    <source>
        <dbReference type="Proteomes" id="UP000054498"/>
    </source>
</evidence>
<sequence length="218" mass="24307">MALPAWWSSDLPDLVSRRDSMPSVDRWQTSYVRYKTQPEAYVCQAGWELATSRKFAEKLAQEESAFTEDTLLYNGLAPCKVSLRIVDAPAEYAVPVKQDRRLTPNFKVRVDVQFQDRCSFPLTLKAYIISQQEKDSVPEWVPEDFLDPDAPPQPRQAAAPGAGGTELRPPRRRRGAVTFCPPSARKPITELKGNVCVTHNFDGSAEDHVGGLVGCVCP</sequence>
<dbReference type="Proteomes" id="UP000054498">
    <property type="component" value="Unassembled WGS sequence"/>
</dbReference>
<dbReference type="KEGG" id="mng:MNEG_13073"/>
<dbReference type="GeneID" id="25730499"/>
<protein>
    <submittedName>
        <fullName evidence="2">Uncharacterized protein</fullName>
    </submittedName>
</protein>
<keyword evidence="3" id="KW-1185">Reference proteome</keyword>
<feature type="region of interest" description="Disordered" evidence="1">
    <location>
        <begin position="141"/>
        <end position="179"/>
    </location>
</feature>
<dbReference type="OrthoDB" id="541552at2759"/>
<name>A0A0D2MIQ6_9CHLO</name>
<evidence type="ECO:0000256" key="1">
    <source>
        <dbReference type="SAM" id="MobiDB-lite"/>
    </source>
</evidence>
<dbReference type="EMBL" id="KK103826">
    <property type="protein sequence ID" value="KIY94890.1"/>
    <property type="molecule type" value="Genomic_DNA"/>
</dbReference>
<accession>A0A0D2MIQ6</accession>
<organism evidence="2 3">
    <name type="scientific">Monoraphidium neglectum</name>
    <dbReference type="NCBI Taxonomy" id="145388"/>
    <lineage>
        <taxon>Eukaryota</taxon>
        <taxon>Viridiplantae</taxon>
        <taxon>Chlorophyta</taxon>
        <taxon>core chlorophytes</taxon>
        <taxon>Chlorophyceae</taxon>
        <taxon>CS clade</taxon>
        <taxon>Sphaeropleales</taxon>
        <taxon>Selenastraceae</taxon>
        <taxon>Monoraphidium</taxon>
    </lineage>
</organism>